<name>A0AAV7PIA6_PLEWA</name>
<keyword evidence="3" id="KW-1185">Reference proteome</keyword>
<accession>A0AAV7PIA6</accession>
<feature type="region of interest" description="Disordered" evidence="1">
    <location>
        <begin position="1"/>
        <end position="93"/>
    </location>
</feature>
<feature type="compositionally biased region" description="Basic and acidic residues" evidence="1">
    <location>
        <begin position="1"/>
        <end position="18"/>
    </location>
</feature>
<evidence type="ECO:0000256" key="1">
    <source>
        <dbReference type="SAM" id="MobiDB-lite"/>
    </source>
</evidence>
<dbReference type="EMBL" id="JANPWB010000011">
    <property type="protein sequence ID" value="KAJ1126939.1"/>
    <property type="molecule type" value="Genomic_DNA"/>
</dbReference>
<organism evidence="2 3">
    <name type="scientific">Pleurodeles waltl</name>
    <name type="common">Iberian ribbed newt</name>
    <dbReference type="NCBI Taxonomy" id="8319"/>
    <lineage>
        <taxon>Eukaryota</taxon>
        <taxon>Metazoa</taxon>
        <taxon>Chordata</taxon>
        <taxon>Craniata</taxon>
        <taxon>Vertebrata</taxon>
        <taxon>Euteleostomi</taxon>
        <taxon>Amphibia</taxon>
        <taxon>Batrachia</taxon>
        <taxon>Caudata</taxon>
        <taxon>Salamandroidea</taxon>
        <taxon>Salamandridae</taxon>
        <taxon>Pleurodelinae</taxon>
        <taxon>Pleurodeles</taxon>
    </lineage>
</organism>
<dbReference type="Proteomes" id="UP001066276">
    <property type="component" value="Chromosome 7"/>
</dbReference>
<evidence type="ECO:0000313" key="3">
    <source>
        <dbReference type="Proteomes" id="UP001066276"/>
    </source>
</evidence>
<reference evidence="2" key="1">
    <citation type="journal article" date="2022" name="bioRxiv">
        <title>Sequencing and chromosome-scale assembly of the giantPleurodeles waltlgenome.</title>
        <authorList>
            <person name="Brown T."/>
            <person name="Elewa A."/>
            <person name="Iarovenko S."/>
            <person name="Subramanian E."/>
            <person name="Araus A.J."/>
            <person name="Petzold A."/>
            <person name="Susuki M."/>
            <person name="Suzuki K.-i.T."/>
            <person name="Hayashi T."/>
            <person name="Toyoda A."/>
            <person name="Oliveira C."/>
            <person name="Osipova E."/>
            <person name="Leigh N.D."/>
            <person name="Simon A."/>
            <person name="Yun M.H."/>
        </authorList>
    </citation>
    <scope>NUCLEOTIDE SEQUENCE</scope>
    <source>
        <strain evidence="2">20211129_DDA</strain>
        <tissue evidence="2">Liver</tissue>
    </source>
</reference>
<comment type="caution">
    <text evidence="2">The sequence shown here is derived from an EMBL/GenBank/DDBJ whole genome shotgun (WGS) entry which is preliminary data.</text>
</comment>
<feature type="compositionally biased region" description="Basic and acidic residues" evidence="1">
    <location>
        <begin position="57"/>
        <end position="80"/>
    </location>
</feature>
<dbReference type="AlphaFoldDB" id="A0AAV7PIA6"/>
<sequence>MEVKEDAERQQQKERDDAREEEDMEMKEDADWEENGAAEEDRERSVYRRRQRGKPGAGKDETTEAKKDRDQHREEPDTGRPRHVPGGTWLHKV</sequence>
<proteinExistence type="predicted"/>
<feature type="compositionally biased region" description="Acidic residues" evidence="1">
    <location>
        <begin position="19"/>
        <end position="38"/>
    </location>
</feature>
<gene>
    <name evidence="2" type="ORF">NDU88_005345</name>
</gene>
<evidence type="ECO:0000313" key="2">
    <source>
        <dbReference type="EMBL" id="KAJ1126939.1"/>
    </source>
</evidence>
<protein>
    <submittedName>
        <fullName evidence="2">Uncharacterized protein</fullName>
    </submittedName>
</protein>